<organism evidence="2">
    <name type="scientific">Oryza brachyantha</name>
    <name type="common">malo sina</name>
    <dbReference type="NCBI Taxonomy" id="4533"/>
    <lineage>
        <taxon>Eukaryota</taxon>
        <taxon>Viridiplantae</taxon>
        <taxon>Streptophyta</taxon>
        <taxon>Embryophyta</taxon>
        <taxon>Tracheophyta</taxon>
        <taxon>Spermatophyta</taxon>
        <taxon>Magnoliopsida</taxon>
        <taxon>Liliopsida</taxon>
        <taxon>Poales</taxon>
        <taxon>Poaceae</taxon>
        <taxon>BOP clade</taxon>
        <taxon>Oryzoideae</taxon>
        <taxon>Oryzeae</taxon>
        <taxon>Oryzinae</taxon>
        <taxon>Oryza</taxon>
    </lineage>
</organism>
<feature type="transmembrane region" description="Helical" evidence="1">
    <location>
        <begin position="35"/>
        <end position="59"/>
    </location>
</feature>
<dbReference type="EnsemblPlants" id="OB04G11420.1">
    <property type="protein sequence ID" value="OB04G11420.1"/>
    <property type="gene ID" value="OB04G11420"/>
</dbReference>
<sequence length="60" mass="6627">MHGTTPLGSSTSYCRGSQYVPTRLPSLGRRMRPSLLFCCLAVNVVILVLHLSSCLFIIIF</sequence>
<dbReference type="HOGENOM" id="CLU_2945415_0_0_1"/>
<name>J3LVG7_ORYBR</name>
<keyword evidence="1" id="KW-1133">Transmembrane helix</keyword>
<keyword evidence="1" id="KW-0812">Transmembrane</keyword>
<evidence type="ECO:0000313" key="2">
    <source>
        <dbReference type="EnsemblPlants" id="OB04G11420.1"/>
    </source>
</evidence>
<evidence type="ECO:0000313" key="3">
    <source>
        <dbReference type="Proteomes" id="UP000006038"/>
    </source>
</evidence>
<protein>
    <submittedName>
        <fullName evidence="2">Uncharacterized protein</fullName>
    </submittedName>
</protein>
<reference evidence="2" key="1">
    <citation type="journal article" date="2013" name="Nat. Commun.">
        <title>Whole-genome sequencing of Oryza brachyantha reveals mechanisms underlying Oryza genome evolution.</title>
        <authorList>
            <person name="Chen J."/>
            <person name="Huang Q."/>
            <person name="Gao D."/>
            <person name="Wang J."/>
            <person name="Lang Y."/>
            <person name="Liu T."/>
            <person name="Li B."/>
            <person name="Bai Z."/>
            <person name="Luis Goicoechea J."/>
            <person name="Liang C."/>
            <person name="Chen C."/>
            <person name="Zhang W."/>
            <person name="Sun S."/>
            <person name="Liao Y."/>
            <person name="Zhang X."/>
            <person name="Yang L."/>
            <person name="Song C."/>
            <person name="Wang M."/>
            <person name="Shi J."/>
            <person name="Liu G."/>
            <person name="Liu J."/>
            <person name="Zhou H."/>
            <person name="Zhou W."/>
            <person name="Yu Q."/>
            <person name="An N."/>
            <person name="Chen Y."/>
            <person name="Cai Q."/>
            <person name="Wang B."/>
            <person name="Liu B."/>
            <person name="Min J."/>
            <person name="Huang Y."/>
            <person name="Wu H."/>
            <person name="Li Z."/>
            <person name="Zhang Y."/>
            <person name="Yin Y."/>
            <person name="Song W."/>
            <person name="Jiang J."/>
            <person name="Jackson S.A."/>
            <person name="Wing R.A."/>
            <person name="Wang J."/>
            <person name="Chen M."/>
        </authorList>
    </citation>
    <scope>NUCLEOTIDE SEQUENCE [LARGE SCALE GENOMIC DNA]</scope>
    <source>
        <strain evidence="2">cv. IRGC 101232</strain>
    </source>
</reference>
<proteinExistence type="predicted"/>
<evidence type="ECO:0000256" key="1">
    <source>
        <dbReference type="SAM" id="Phobius"/>
    </source>
</evidence>
<keyword evidence="1" id="KW-0472">Membrane</keyword>
<accession>J3LVG7</accession>
<dbReference type="AlphaFoldDB" id="J3LVG7"/>
<dbReference type="Proteomes" id="UP000006038">
    <property type="component" value="Chromosome 4"/>
</dbReference>
<keyword evidence="3" id="KW-1185">Reference proteome</keyword>
<dbReference type="Gramene" id="OB04G11420.1">
    <property type="protein sequence ID" value="OB04G11420.1"/>
    <property type="gene ID" value="OB04G11420"/>
</dbReference>
<reference evidence="2" key="2">
    <citation type="submission" date="2013-04" db="UniProtKB">
        <authorList>
            <consortium name="EnsemblPlants"/>
        </authorList>
    </citation>
    <scope>IDENTIFICATION</scope>
</reference>